<dbReference type="SMART" id="SM00342">
    <property type="entry name" value="HTH_ARAC"/>
    <property type="match status" value="1"/>
</dbReference>
<keyword evidence="6" id="KW-1185">Reference proteome</keyword>
<dbReference type="InterPro" id="IPR009057">
    <property type="entry name" value="Homeodomain-like_sf"/>
</dbReference>
<accession>A0ABN1TG70</accession>
<keyword evidence="2" id="KW-0238">DNA-binding</keyword>
<dbReference type="Gene3D" id="1.10.10.60">
    <property type="entry name" value="Homeodomain-like"/>
    <property type="match status" value="2"/>
</dbReference>
<dbReference type="PRINTS" id="PR00032">
    <property type="entry name" value="HTHARAC"/>
</dbReference>
<keyword evidence="3" id="KW-0804">Transcription</keyword>
<keyword evidence="1" id="KW-0805">Transcription regulation</keyword>
<comment type="caution">
    <text evidence="5">The sequence shown here is derived from an EMBL/GenBank/DDBJ whole genome shotgun (WGS) entry which is preliminary data.</text>
</comment>
<name>A0ABN1TG70_9ACTN</name>
<dbReference type="PANTHER" id="PTHR43280:SF2">
    <property type="entry name" value="HTH-TYPE TRANSCRIPTIONAL REGULATOR EXSA"/>
    <property type="match status" value="1"/>
</dbReference>
<evidence type="ECO:0000256" key="3">
    <source>
        <dbReference type="ARBA" id="ARBA00023163"/>
    </source>
</evidence>
<dbReference type="SUPFAM" id="SSF46689">
    <property type="entry name" value="Homeodomain-like"/>
    <property type="match status" value="2"/>
</dbReference>
<dbReference type="Pfam" id="PF12833">
    <property type="entry name" value="HTH_18"/>
    <property type="match status" value="1"/>
</dbReference>
<sequence>MEKQRENNNNALANSILQYIAENFHSHDISLEETAKAFQLSSSYISRFIKEQTGNTFTKYVWNLRNEEFKKQLVETDKPIKEIVLDIGYVDVANFTRKFKRAEGVTPGQYRQQHFNQTEAMD</sequence>
<evidence type="ECO:0000313" key="5">
    <source>
        <dbReference type="EMBL" id="GAA1079380.1"/>
    </source>
</evidence>
<dbReference type="InterPro" id="IPR018060">
    <property type="entry name" value="HTH_AraC"/>
</dbReference>
<dbReference type="EMBL" id="BAAAIE010000730">
    <property type="protein sequence ID" value="GAA1079380.1"/>
    <property type="molecule type" value="Genomic_DNA"/>
</dbReference>
<evidence type="ECO:0000313" key="6">
    <source>
        <dbReference type="Proteomes" id="UP001500033"/>
    </source>
</evidence>
<proteinExistence type="predicted"/>
<dbReference type="InterPro" id="IPR020449">
    <property type="entry name" value="Tscrpt_reg_AraC-type_HTH"/>
</dbReference>
<gene>
    <name evidence="5" type="ORF">GCM10009576_099760</name>
</gene>
<evidence type="ECO:0000256" key="1">
    <source>
        <dbReference type="ARBA" id="ARBA00023015"/>
    </source>
</evidence>
<dbReference type="PROSITE" id="PS01124">
    <property type="entry name" value="HTH_ARAC_FAMILY_2"/>
    <property type="match status" value="1"/>
</dbReference>
<reference evidence="5 6" key="1">
    <citation type="journal article" date="2019" name="Int. J. Syst. Evol. Microbiol.">
        <title>The Global Catalogue of Microorganisms (GCM) 10K type strain sequencing project: providing services to taxonomists for standard genome sequencing and annotation.</title>
        <authorList>
            <consortium name="The Broad Institute Genomics Platform"/>
            <consortium name="The Broad Institute Genome Sequencing Center for Infectious Disease"/>
            <person name="Wu L."/>
            <person name="Ma J."/>
        </authorList>
    </citation>
    <scope>NUCLEOTIDE SEQUENCE [LARGE SCALE GENOMIC DNA]</scope>
    <source>
        <strain evidence="5 6">JCM 11445</strain>
    </source>
</reference>
<feature type="domain" description="HTH araC/xylS-type" evidence="4">
    <location>
        <begin position="14"/>
        <end position="113"/>
    </location>
</feature>
<evidence type="ECO:0000259" key="4">
    <source>
        <dbReference type="PROSITE" id="PS01124"/>
    </source>
</evidence>
<dbReference type="Proteomes" id="UP001500033">
    <property type="component" value="Unassembled WGS sequence"/>
</dbReference>
<protein>
    <recommendedName>
        <fullName evidence="4">HTH araC/xylS-type domain-containing protein</fullName>
    </recommendedName>
</protein>
<dbReference type="PANTHER" id="PTHR43280">
    <property type="entry name" value="ARAC-FAMILY TRANSCRIPTIONAL REGULATOR"/>
    <property type="match status" value="1"/>
</dbReference>
<organism evidence="5 6">
    <name type="scientific">Streptomyces rhizosphaericus</name>
    <dbReference type="NCBI Taxonomy" id="114699"/>
    <lineage>
        <taxon>Bacteria</taxon>
        <taxon>Bacillati</taxon>
        <taxon>Actinomycetota</taxon>
        <taxon>Actinomycetes</taxon>
        <taxon>Kitasatosporales</taxon>
        <taxon>Streptomycetaceae</taxon>
        <taxon>Streptomyces</taxon>
        <taxon>Streptomyces violaceusniger group</taxon>
    </lineage>
</organism>
<evidence type="ECO:0000256" key="2">
    <source>
        <dbReference type="ARBA" id="ARBA00023125"/>
    </source>
</evidence>